<organism evidence="3 4">
    <name type="scientific">Pseudomicrostroma glucosiphilum</name>
    <dbReference type="NCBI Taxonomy" id="1684307"/>
    <lineage>
        <taxon>Eukaryota</taxon>
        <taxon>Fungi</taxon>
        <taxon>Dikarya</taxon>
        <taxon>Basidiomycota</taxon>
        <taxon>Ustilaginomycotina</taxon>
        <taxon>Exobasidiomycetes</taxon>
        <taxon>Microstromatales</taxon>
        <taxon>Microstromatales incertae sedis</taxon>
        <taxon>Pseudomicrostroma</taxon>
    </lineage>
</organism>
<feature type="compositionally biased region" description="Basic and acidic residues" evidence="1">
    <location>
        <begin position="20"/>
        <end position="36"/>
    </location>
</feature>
<dbReference type="GO" id="GO:0070475">
    <property type="term" value="P:rRNA base methylation"/>
    <property type="evidence" value="ECO:0007669"/>
    <property type="project" value="InterPro"/>
</dbReference>
<feature type="region of interest" description="Disordered" evidence="1">
    <location>
        <begin position="296"/>
        <end position="328"/>
    </location>
</feature>
<dbReference type="STRING" id="1684307.A0A316TXR7"/>
<feature type="compositionally biased region" description="Low complexity" evidence="1">
    <location>
        <begin position="307"/>
        <end position="317"/>
    </location>
</feature>
<dbReference type="Proteomes" id="UP000245942">
    <property type="component" value="Unassembled WGS sequence"/>
</dbReference>
<feature type="region of interest" description="Disordered" evidence="1">
    <location>
        <begin position="1"/>
        <end position="54"/>
    </location>
</feature>
<proteinExistence type="predicted"/>
<evidence type="ECO:0000313" key="3">
    <source>
        <dbReference type="EMBL" id="PWN18092.1"/>
    </source>
</evidence>
<dbReference type="InterPro" id="IPR019446">
    <property type="entry name" value="BMT5-like"/>
</dbReference>
<accession>A0A316TXR7</accession>
<keyword evidence="4" id="KW-1185">Reference proteome</keyword>
<dbReference type="OrthoDB" id="273345at2759"/>
<dbReference type="GO" id="GO:0005737">
    <property type="term" value="C:cytoplasm"/>
    <property type="evidence" value="ECO:0007669"/>
    <property type="project" value="TreeGrafter"/>
</dbReference>
<dbReference type="AlphaFoldDB" id="A0A316TXR7"/>
<protein>
    <recommendedName>
        <fullName evidence="2">25S rRNA (uridine-N(3))-methyltransferase BMT5-like domain-containing protein</fullName>
    </recommendedName>
</protein>
<dbReference type="Pfam" id="PF10354">
    <property type="entry name" value="BMT5-like"/>
    <property type="match status" value="1"/>
</dbReference>
<evidence type="ECO:0000256" key="1">
    <source>
        <dbReference type="SAM" id="MobiDB-lite"/>
    </source>
</evidence>
<dbReference type="RefSeq" id="XP_025345252.1">
    <property type="nucleotide sequence ID" value="XM_025493379.1"/>
</dbReference>
<feature type="region of interest" description="Disordered" evidence="1">
    <location>
        <begin position="237"/>
        <end position="265"/>
    </location>
</feature>
<name>A0A316TXR7_9BASI</name>
<dbReference type="PANTHER" id="PTHR11538:SF26">
    <property type="entry name" value="FERREDOXIN-FOLD ANTICODON-BINDING DOMAIN-CONTAINING PROTEIN 1"/>
    <property type="match status" value="1"/>
</dbReference>
<feature type="compositionally biased region" description="Acidic residues" evidence="1">
    <location>
        <begin position="252"/>
        <end position="261"/>
    </location>
</feature>
<reference evidence="3 4" key="1">
    <citation type="journal article" date="2018" name="Mol. Biol. Evol.">
        <title>Broad Genomic Sampling Reveals a Smut Pathogenic Ancestry of the Fungal Clade Ustilaginomycotina.</title>
        <authorList>
            <person name="Kijpornyongpan T."/>
            <person name="Mondo S.J."/>
            <person name="Barry K."/>
            <person name="Sandor L."/>
            <person name="Lee J."/>
            <person name="Lipzen A."/>
            <person name="Pangilinan J."/>
            <person name="LaButti K."/>
            <person name="Hainaut M."/>
            <person name="Henrissat B."/>
            <person name="Grigoriev I.V."/>
            <person name="Spatafora J.W."/>
            <person name="Aime M.C."/>
        </authorList>
    </citation>
    <scope>NUCLEOTIDE SEQUENCE [LARGE SCALE GENOMIC DNA]</scope>
    <source>
        <strain evidence="3 4">MCA 4718</strain>
    </source>
</reference>
<gene>
    <name evidence="3" type="ORF">BCV69DRAFT_285393</name>
</gene>
<dbReference type="GeneID" id="37015113"/>
<feature type="region of interest" description="Disordered" evidence="1">
    <location>
        <begin position="383"/>
        <end position="407"/>
    </location>
</feature>
<evidence type="ECO:0000259" key="2">
    <source>
        <dbReference type="Pfam" id="PF10354"/>
    </source>
</evidence>
<dbReference type="EMBL" id="KZ819338">
    <property type="protein sequence ID" value="PWN18092.1"/>
    <property type="molecule type" value="Genomic_DNA"/>
</dbReference>
<dbReference type="PANTHER" id="PTHR11538">
    <property type="entry name" value="PHENYLALANYL-TRNA SYNTHETASE"/>
    <property type="match status" value="1"/>
</dbReference>
<dbReference type="GO" id="GO:0070042">
    <property type="term" value="F:rRNA (uridine-N3-)-methyltransferase activity"/>
    <property type="evidence" value="ECO:0007669"/>
    <property type="project" value="InterPro"/>
</dbReference>
<sequence>MAKKNLKSALASHNLKKAQKAHEEKVQAAQARKADSIKASASGNAAKKRQQAIKRRKLVGVVGEDTEGSTKALELEGQIKRVDKGKKRSVEPFEKDDTILLVGEGDFSFTLSLLSPPHSHPPNRILSTSFDSEASCLAKYPLAASHLAQIRALCPAGIDDLVRFNVDAGALQSDKFVRKWAERAGGLNKVWFGFPHVGMGHKDERRNILANQLLLLRFLVSVAPLLATGEKPRYALLNEQGGGKSKKRKGGEEDEDEDEGNGDAAGEYIEEGIDGALSPLGQLDEEETLMDDDLADVPLPHEAGSDPTTTSATSATTPYPPQSAPRAGSVMVTLRESKPYTLWQLNHLATRLTSMLPLVVASAPALPKGMKAPTIEDVRQNFPEQEGSTKESPAGGNGGGLGGQKRKDRGYDVWRSFQFHPREWKGYRHVRTVGAKAGGGDLLSIKEGEEEASCRTWELGLRT</sequence>
<evidence type="ECO:0000313" key="4">
    <source>
        <dbReference type="Proteomes" id="UP000245942"/>
    </source>
</evidence>
<feature type="domain" description="25S rRNA (uridine-N(3))-methyltransferase BMT5-like" evidence="2">
    <location>
        <begin position="100"/>
        <end position="351"/>
    </location>
</feature>